<dbReference type="GO" id="GO:0006508">
    <property type="term" value="P:proteolysis"/>
    <property type="evidence" value="ECO:0007669"/>
    <property type="project" value="InterPro"/>
</dbReference>
<dbReference type="EMBL" id="LAZR01018059">
    <property type="protein sequence ID" value="KKL97876.1"/>
    <property type="molecule type" value="Genomic_DNA"/>
</dbReference>
<proteinExistence type="predicted"/>
<sequence>MLRKGIAYHEAGHAVAMQSCKYLLFRTATIIKDGENLGMAYSDHTGPPTQKQMEEASIDSEYDSVNQRIRERAESNIMTAFAGVAAELLLSRRRKVWPHWHDTRIWLKGGHEDLKNARLWSSLVMPSDPEQEAAYLEWLWIRTRGMLGGNWFTVEAVADYLLQHHELRAKDWQRALEVRMASGRPGVAPFFAAVIGSIKRP</sequence>
<accession>A0A0F9H4I2</accession>
<comment type="caution">
    <text evidence="1">The sequence shown here is derived from an EMBL/GenBank/DDBJ whole genome shotgun (WGS) entry which is preliminary data.</text>
</comment>
<dbReference type="GO" id="GO:0004176">
    <property type="term" value="F:ATP-dependent peptidase activity"/>
    <property type="evidence" value="ECO:0007669"/>
    <property type="project" value="InterPro"/>
</dbReference>
<dbReference type="AlphaFoldDB" id="A0A0F9H4I2"/>
<reference evidence="1" key="1">
    <citation type="journal article" date="2015" name="Nature">
        <title>Complex archaea that bridge the gap between prokaryotes and eukaryotes.</title>
        <authorList>
            <person name="Spang A."/>
            <person name="Saw J.H."/>
            <person name="Jorgensen S.L."/>
            <person name="Zaremba-Niedzwiedzka K."/>
            <person name="Martijn J."/>
            <person name="Lind A.E."/>
            <person name="van Eijk R."/>
            <person name="Schleper C."/>
            <person name="Guy L."/>
            <person name="Ettema T.J."/>
        </authorList>
    </citation>
    <scope>NUCLEOTIDE SEQUENCE</scope>
</reference>
<dbReference type="Gene3D" id="1.20.58.760">
    <property type="entry name" value="Peptidase M41"/>
    <property type="match status" value="1"/>
</dbReference>
<dbReference type="GO" id="GO:0004222">
    <property type="term" value="F:metalloendopeptidase activity"/>
    <property type="evidence" value="ECO:0007669"/>
    <property type="project" value="InterPro"/>
</dbReference>
<dbReference type="SUPFAM" id="SSF140990">
    <property type="entry name" value="FtsH protease domain-like"/>
    <property type="match status" value="1"/>
</dbReference>
<evidence type="ECO:0008006" key="2">
    <source>
        <dbReference type="Google" id="ProtNLM"/>
    </source>
</evidence>
<protein>
    <recommendedName>
        <fullName evidence="2">Peptidase M41 domain-containing protein</fullName>
    </recommendedName>
</protein>
<dbReference type="InterPro" id="IPR037219">
    <property type="entry name" value="Peptidase_M41-like"/>
</dbReference>
<evidence type="ECO:0000313" key="1">
    <source>
        <dbReference type="EMBL" id="KKL97876.1"/>
    </source>
</evidence>
<gene>
    <name evidence="1" type="ORF">LCGC14_1830020</name>
</gene>
<dbReference type="GO" id="GO:0005524">
    <property type="term" value="F:ATP binding"/>
    <property type="evidence" value="ECO:0007669"/>
    <property type="project" value="InterPro"/>
</dbReference>
<name>A0A0F9H4I2_9ZZZZ</name>
<organism evidence="1">
    <name type="scientific">marine sediment metagenome</name>
    <dbReference type="NCBI Taxonomy" id="412755"/>
    <lineage>
        <taxon>unclassified sequences</taxon>
        <taxon>metagenomes</taxon>
        <taxon>ecological metagenomes</taxon>
    </lineage>
</organism>